<feature type="coiled-coil region" evidence="5">
    <location>
        <begin position="84"/>
        <end position="118"/>
    </location>
</feature>
<dbReference type="OrthoDB" id="9814833at2"/>
<keyword evidence="4" id="KW-0804">Transcription</keyword>
<keyword evidence="3" id="KW-0238">DNA-binding</keyword>
<dbReference type="InterPro" id="IPR009061">
    <property type="entry name" value="DNA-bd_dom_put_sf"/>
</dbReference>
<evidence type="ECO:0000256" key="3">
    <source>
        <dbReference type="ARBA" id="ARBA00023125"/>
    </source>
</evidence>
<organism evidence="7 8">
    <name type="scientific">Vagococcus fessus</name>
    <dbReference type="NCBI Taxonomy" id="120370"/>
    <lineage>
        <taxon>Bacteria</taxon>
        <taxon>Bacillati</taxon>
        <taxon>Bacillota</taxon>
        <taxon>Bacilli</taxon>
        <taxon>Lactobacillales</taxon>
        <taxon>Enterococcaceae</taxon>
        <taxon>Vagococcus</taxon>
    </lineage>
</organism>
<evidence type="ECO:0000313" key="7">
    <source>
        <dbReference type="EMBL" id="RSU03031.1"/>
    </source>
</evidence>
<dbReference type="RefSeq" id="WP_126831242.1">
    <property type="nucleotide sequence ID" value="NZ_CBCRYB010000004.1"/>
</dbReference>
<dbReference type="PRINTS" id="PR00040">
    <property type="entry name" value="HTHMERR"/>
</dbReference>
<dbReference type="Proteomes" id="UP000287101">
    <property type="component" value="Unassembled WGS sequence"/>
</dbReference>
<dbReference type="SUPFAM" id="SSF46955">
    <property type="entry name" value="Putative DNA-binding domain"/>
    <property type="match status" value="1"/>
</dbReference>
<feature type="domain" description="HTH merR-type" evidence="6">
    <location>
        <begin position="5"/>
        <end position="74"/>
    </location>
</feature>
<dbReference type="PANTHER" id="PTHR30204:SF69">
    <property type="entry name" value="MERR-FAMILY TRANSCRIPTIONAL REGULATOR"/>
    <property type="match status" value="1"/>
</dbReference>
<dbReference type="GO" id="GO:0003677">
    <property type="term" value="F:DNA binding"/>
    <property type="evidence" value="ECO:0007669"/>
    <property type="project" value="UniProtKB-KW"/>
</dbReference>
<dbReference type="SMART" id="SM00422">
    <property type="entry name" value="HTH_MERR"/>
    <property type="match status" value="1"/>
</dbReference>
<dbReference type="InterPro" id="IPR047057">
    <property type="entry name" value="MerR_fam"/>
</dbReference>
<evidence type="ECO:0000256" key="4">
    <source>
        <dbReference type="ARBA" id="ARBA00023163"/>
    </source>
</evidence>
<protein>
    <recommendedName>
        <fullName evidence="6">HTH merR-type domain-containing protein</fullName>
    </recommendedName>
</protein>
<evidence type="ECO:0000256" key="5">
    <source>
        <dbReference type="SAM" id="Coils"/>
    </source>
</evidence>
<reference evidence="7 8" key="1">
    <citation type="submission" date="2017-05" db="EMBL/GenBank/DDBJ databases">
        <title>Vagococcus spp. assemblies.</title>
        <authorList>
            <person name="Gulvik C.A."/>
        </authorList>
    </citation>
    <scope>NUCLEOTIDE SEQUENCE [LARGE SCALE GENOMIC DNA]</scope>
    <source>
        <strain evidence="7 8">CCUG 41755</strain>
    </source>
</reference>
<evidence type="ECO:0000259" key="6">
    <source>
        <dbReference type="PROSITE" id="PS50937"/>
    </source>
</evidence>
<dbReference type="InterPro" id="IPR000551">
    <property type="entry name" value="MerR-type_HTH_dom"/>
</dbReference>
<dbReference type="GO" id="GO:0003700">
    <property type="term" value="F:DNA-binding transcription factor activity"/>
    <property type="evidence" value="ECO:0007669"/>
    <property type="project" value="InterPro"/>
</dbReference>
<evidence type="ECO:0000256" key="2">
    <source>
        <dbReference type="ARBA" id="ARBA00023015"/>
    </source>
</evidence>
<evidence type="ECO:0000313" key="8">
    <source>
        <dbReference type="Proteomes" id="UP000287101"/>
    </source>
</evidence>
<dbReference type="Gene3D" id="1.10.1660.10">
    <property type="match status" value="1"/>
</dbReference>
<keyword evidence="5" id="KW-0175">Coiled coil</keyword>
<dbReference type="AlphaFoldDB" id="A0A430A7H2"/>
<name>A0A430A7H2_9ENTE</name>
<keyword evidence="1" id="KW-0678">Repressor</keyword>
<comment type="caution">
    <text evidence="7">The sequence shown here is derived from an EMBL/GenBank/DDBJ whole genome shotgun (WGS) entry which is preliminary data.</text>
</comment>
<accession>A0A430A7H2</accession>
<keyword evidence="8" id="KW-1185">Reference proteome</keyword>
<gene>
    <name evidence="7" type="ORF">CBF31_04705</name>
</gene>
<dbReference type="PANTHER" id="PTHR30204">
    <property type="entry name" value="REDOX-CYCLING DRUG-SENSING TRANSCRIPTIONAL ACTIVATOR SOXR"/>
    <property type="match status" value="1"/>
</dbReference>
<dbReference type="PROSITE" id="PS50937">
    <property type="entry name" value="HTH_MERR_2"/>
    <property type="match status" value="1"/>
</dbReference>
<sequence>MEEELLTISAFAKMFGTTHHGIRHYEEKGLLLPAKIAENGYRQYGMSEAYELSFILFMRELGLSVKEIKDSMADNSEDSYSDLLKNKKSEIRDEILRLTQLEEKIDDQLVLTEEALQQNYIIKNPVYLTVIKTLELEEPMDLSVLTIFEQPSDFMMAKVYYIIREKSYDVCVETTEKTSMVLPEGTYSYQTLTAETTEEFEQKLEDFLTISALPIVIVEDNSRFLSVGKQLSLKVLELTYND</sequence>
<dbReference type="Pfam" id="PF13411">
    <property type="entry name" value="MerR_1"/>
    <property type="match status" value="1"/>
</dbReference>
<dbReference type="EMBL" id="NGJY01000002">
    <property type="protein sequence ID" value="RSU03031.1"/>
    <property type="molecule type" value="Genomic_DNA"/>
</dbReference>
<proteinExistence type="predicted"/>
<evidence type="ECO:0000256" key="1">
    <source>
        <dbReference type="ARBA" id="ARBA00022491"/>
    </source>
</evidence>
<keyword evidence="2" id="KW-0805">Transcription regulation</keyword>